<dbReference type="Pfam" id="PF13393">
    <property type="entry name" value="tRNA-synt_His"/>
    <property type="match status" value="1"/>
</dbReference>
<keyword evidence="6" id="KW-0328">Glycosyltransferase</keyword>
<dbReference type="SUPFAM" id="SSF55681">
    <property type="entry name" value="Class II aaRS and biotin synthetases"/>
    <property type="match status" value="1"/>
</dbReference>
<dbReference type="EMBL" id="FNOB01000009">
    <property type="protein sequence ID" value="SDX03620.1"/>
    <property type="molecule type" value="Genomic_DNA"/>
</dbReference>
<gene>
    <name evidence="6" type="ORF">GCM10008024_19980</name>
    <name evidence="7" type="ORF">SAMN05444006_10952</name>
</gene>
<dbReference type="PANTHER" id="PTHR11476">
    <property type="entry name" value="HISTIDYL-TRNA SYNTHETASE"/>
    <property type="match status" value="1"/>
</dbReference>
<dbReference type="PANTHER" id="PTHR11476:SF7">
    <property type="entry name" value="HISTIDINE--TRNA LIGASE"/>
    <property type="match status" value="1"/>
</dbReference>
<evidence type="ECO:0000313" key="8">
    <source>
        <dbReference type="Proteomes" id="UP000199541"/>
    </source>
</evidence>
<evidence type="ECO:0000256" key="2">
    <source>
        <dbReference type="ARBA" id="ARBA00011738"/>
    </source>
</evidence>
<keyword evidence="6" id="KW-0808">Transferase</keyword>
<comment type="subunit">
    <text evidence="2">Homodimer.</text>
</comment>
<comment type="similarity">
    <text evidence="1">Belongs to the class-II aminoacyl-tRNA synthetase family.</text>
</comment>
<feature type="binding site" evidence="4">
    <location>
        <begin position="310"/>
        <end position="311"/>
    </location>
    <ligand>
        <name>L-histidine</name>
        <dbReference type="ChEBI" id="CHEBI:57595"/>
    </ligand>
</feature>
<dbReference type="Gene3D" id="3.30.930.10">
    <property type="entry name" value="Bira Bifunctional Protein, Domain 2"/>
    <property type="match status" value="1"/>
</dbReference>
<feature type="binding site" evidence="4">
    <location>
        <begin position="65"/>
        <end position="67"/>
    </location>
    <ligand>
        <name>L-histidine</name>
        <dbReference type="ChEBI" id="CHEBI:57595"/>
    </ligand>
</feature>
<dbReference type="InterPro" id="IPR006195">
    <property type="entry name" value="aa-tRNA-synth_II"/>
</dbReference>
<reference evidence="7 8" key="2">
    <citation type="submission" date="2016-10" db="EMBL/GenBank/DDBJ databases">
        <authorList>
            <person name="Varghese N."/>
            <person name="Submissions S."/>
        </authorList>
    </citation>
    <scope>NUCLEOTIDE SEQUENCE [LARGE SCALE GENOMIC DNA]</scope>
    <source>
        <strain evidence="7 8">DSM 24802</strain>
    </source>
</reference>
<feature type="binding site" evidence="4">
    <location>
        <position position="110"/>
    </location>
    <ligand>
        <name>L-histidine</name>
        <dbReference type="ChEBI" id="CHEBI:57595"/>
    </ligand>
</feature>
<dbReference type="InterPro" id="IPR041715">
    <property type="entry name" value="HisRS-like_core"/>
</dbReference>
<dbReference type="PIRSF" id="PIRSF001549">
    <property type="entry name" value="His-tRNA_synth"/>
    <property type="match status" value="1"/>
</dbReference>
<name>A0AAN4URP4_9RHOB</name>
<evidence type="ECO:0000259" key="5">
    <source>
        <dbReference type="PROSITE" id="PS50862"/>
    </source>
</evidence>
<proteinExistence type="inferred from homology"/>
<evidence type="ECO:0000256" key="1">
    <source>
        <dbReference type="ARBA" id="ARBA00008226"/>
    </source>
</evidence>
<feature type="domain" description="Aminoacyl-transfer RNA synthetases class-II family profile" evidence="5">
    <location>
        <begin position="7"/>
        <end position="362"/>
    </location>
</feature>
<dbReference type="Proteomes" id="UP000199541">
    <property type="component" value="Unassembled WGS sequence"/>
</dbReference>
<dbReference type="PROSITE" id="PS50862">
    <property type="entry name" value="AA_TRNA_LIGASE_II"/>
    <property type="match status" value="1"/>
</dbReference>
<sequence>MPDKAAIRAEAQRLLERFIQAGAQPVEADILLPAETLLDLYGEDIRARAYVTADPLQGEMMLRPDFTVPVVQMHMKGGAEPARYAYAGEVFRRQEHRGPRAREYFQAGFELFARDDREAADAEVFALFAEVLAPLNLRPATGDIGILRAAVEGLSTSPARKAALLRHIWRPQRFRTLLDRFGGRLAPPEARKRLIESLAQATPEDLVAGAGPRIGLRAPEEIAARARALAEDAAVAPISAAEVDVLDDVLKLRGQAPAALAHLRDVAVDLPAIQPAVDRLARRLEALAARGIGVDDLDFEASHGRSTMEYYDGFVFSFHAEARADLPPVATGGRYDALTRVLGKSLEGGAREIPAVGGVIRPGLVVALREGTA</sequence>
<evidence type="ECO:0000313" key="6">
    <source>
        <dbReference type="EMBL" id="GHE02025.1"/>
    </source>
</evidence>
<organism evidence="6 9">
    <name type="scientific">Allgaiera indica</name>
    <dbReference type="NCBI Taxonomy" id="765699"/>
    <lineage>
        <taxon>Bacteria</taxon>
        <taxon>Pseudomonadati</taxon>
        <taxon>Pseudomonadota</taxon>
        <taxon>Alphaproteobacteria</taxon>
        <taxon>Rhodobacterales</taxon>
        <taxon>Paracoccaceae</taxon>
        <taxon>Allgaiera</taxon>
    </lineage>
</organism>
<protein>
    <recommendedName>
        <fullName evidence="3">Histidine--tRNA ligase</fullName>
    </recommendedName>
</protein>
<reference evidence="6" key="1">
    <citation type="journal article" date="2014" name="Int. J. Syst. Evol. Microbiol.">
        <title>Complete genome sequence of Corynebacterium casei LMG S-19264T (=DSM 44701T), isolated from a smear-ripened cheese.</title>
        <authorList>
            <consortium name="US DOE Joint Genome Institute (JGI-PGF)"/>
            <person name="Walter F."/>
            <person name="Albersmeier A."/>
            <person name="Kalinowski J."/>
            <person name="Ruckert C."/>
        </authorList>
    </citation>
    <scope>NUCLEOTIDE SEQUENCE</scope>
    <source>
        <strain evidence="6">CGMCC 1.10859</strain>
    </source>
</reference>
<dbReference type="EMBL" id="BNAB01000008">
    <property type="protein sequence ID" value="GHE02025.1"/>
    <property type="molecule type" value="Genomic_DNA"/>
</dbReference>
<dbReference type="InterPro" id="IPR004516">
    <property type="entry name" value="HisRS/HisZ"/>
</dbReference>
<feature type="binding site" evidence="4">
    <location>
        <position position="305"/>
    </location>
    <ligand>
        <name>L-histidine</name>
        <dbReference type="ChEBI" id="CHEBI:57595"/>
    </ligand>
</feature>
<dbReference type="NCBIfam" id="NF008952">
    <property type="entry name" value="PRK12295.1-5"/>
    <property type="match status" value="1"/>
</dbReference>
<evidence type="ECO:0000256" key="3">
    <source>
        <dbReference type="ARBA" id="ARBA00017399"/>
    </source>
</evidence>
<dbReference type="Proteomes" id="UP000634647">
    <property type="component" value="Unassembled WGS sequence"/>
</dbReference>
<dbReference type="AlphaFoldDB" id="A0AAN4URP4"/>
<dbReference type="RefSeq" id="WP_035845281.1">
    <property type="nucleotide sequence ID" value="NZ_BNAB01000008.1"/>
</dbReference>
<dbReference type="GO" id="GO:0016757">
    <property type="term" value="F:glycosyltransferase activity"/>
    <property type="evidence" value="ECO:0007669"/>
    <property type="project" value="UniProtKB-KW"/>
</dbReference>
<evidence type="ECO:0000313" key="7">
    <source>
        <dbReference type="EMBL" id="SDX03620.1"/>
    </source>
</evidence>
<feature type="binding site" evidence="4">
    <location>
        <position position="106"/>
    </location>
    <ligand>
        <name>L-histidine</name>
        <dbReference type="ChEBI" id="CHEBI:57595"/>
    </ligand>
</feature>
<reference evidence="6" key="3">
    <citation type="submission" date="2023-06" db="EMBL/GenBank/DDBJ databases">
        <authorList>
            <person name="Sun Q."/>
            <person name="Zhou Y."/>
        </authorList>
    </citation>
    <scope>NUCLEOTIDE SEQUENCE</scope>
    <source>
        <strain evidence="6">CGMCC 1.10859</strain>
    </source>
</reference>
<feature type="binding site" evidence="4">
    <location>
        <position position="92"/>
    </location>
    <ligand>
        <name>L-histidine</name>
        <dbReference type="ChEBI" id="CHEBI:57595"/>
    </ligand>
</feature>
<comment type="caution">
    <text evidence="6">The sequence shown here is derived from an EMBL/GenBank/DDBJ whole genome shotgun (WGS) entry which is preliminary data.</text>
</comment>
<evidence type="ECO:0000313" key="9">
    <source>
        <dbReference type="Proteomes" id="UP000634647"/>
    </source>
</evidence>
<dbReference type="GO" id="GO:0005737">
    <property type="term" value="C:cytoplasm"/>
    <property type="evidence" value="ECO:0007669"/>
    <property type="project" value="InterPro"/>
</dbReference>
<keyword evidence="8" id="KW-1185">Reference proteome</keyword>
<dbReference type="InterPro" id="IPR045864">
    <property type="entry name" value="aa-tRNA-synth_II/BPL/LPL"/>
</dbReference>
<evidence type="ECO:0000256" key="4">
    <source>
        <dbReference type="PIRSR" id="PIRSR001549-1"/>
    </source>
</evidence>
<accession>A0AAN4URP4</accession>